<gene>
    <name evidence="1" type="ORF">PILCRDRAFT_361520</name>
</gene>
<dbReference type="InParanoid" id="A0A0C3G042"/>
<reference evidence="2" key="2">
    <citation type="submission" date="2015-01" db="EMBL/GenBank/DDBJ databases">
        <title>Evolutionary Origins and Diversification of the Mycorrhizal Mutualists.</title>
        <authorList>
            <consortium name="DOE Joint Genome Institute"/>
            <consortium name="Mycorrhizal Genomics Consortium"/>
            <person name="Kohler A."/>
            <person name="Kuo A."/>
            <person name="Nagy L.G."/>
            <person name="Floudas D."/>
            <person name="Copeland A."/>
            <person name="Barry K.W."/>
            <person name="Cichocki N."/>
            <person name="Veneault-Fourrey C."/>
            <person name="LaButti K."/>
            <person name="Lindquist E.A."/>
            <person name="Lipzen A."/>
            <person name="Lundell T."/>
            <person name="Morin E."/>
            <person name="Murat C."/>
            <person name="Riley R."/>
            <person name="Ohm R."/>
            <person name="Sun H."/>
            <person name="Tunlid A."/>
            <person name="Henrissat B."/>
            <person name="Grigoriev I.V."/>
            <person name="Hibbett D.S."/>
            <person name="Martin F."/>
        </authorList>
    </citation>
    <scope>NUCLEOTIDE SEQUENCE [LARGE SCALE GENOMIC DNA]</scope>
    <source>
        <strain evidence="2">F 1598</strain>
    </source>
</reference>
<protein>
    <submittedName>
        <fullName evidence="1">Uncharacterized protein</fullName>
    </submittedName>
</protein>
<evidence type="ECO:0000313" key="2">
    <source>
        <dbReference type="Proteomes" id="UP000054166"/>
    </source>
</evidence>
<keyword evidence="2" id="KW-1185">Reference proteome</keyword>
<evidence type="ECO:0000313" key="1">
    <source>
        <dbReference type="EMBL" id="KIM85424.1"/>
    </source>
</evidence>
<reference evidence="1 2" key="1">
    <citation type="submission" date="2014-04" db="EMBL/GenBank/DDBJ databases">
        <authorList>
            <consortium name="DOE Joint Genome Institute"/>
            <person name="Kuo A."/>
            <person name="Tarkka M."/>
            <person name="Buscot F."/>
            <person name="Kohler A."/>
            <person name="Nagy L.G."/>
            <person name="Floudas D."/>
            <person name="Copeland A."/>
            <person name="Barry K.W."/>
            <person name="Cichocki N."/>
            <person name="Veneault-Fourrey C."/>
            <person name="LaButti K."/>
            <person name="Lindquist E.A."/>
            <person name="Lipzen A."/>
            <person name="Lundell T."/>
            <person name="Morin E."/>
            <person name="Murat C."/>
            <person name="Sun H."/>
            <person name="Tunlid A."/>
            <person name="Henrissat B."/>
            <person name="Grigoriev I.V."/>
            <person name="Hibbett D.S."/>
            <person name="Martin F."/>
            <person name="Nordberg H.P."/>
            <person name="Cantor M.N."/>
            <person name="Hua S.X."/>
        </authorList>
    </citation>
    <scope>NUCLEOTIDE SEQUENCE [LARGE SCALE GENOMIC DNA]</scope>
    <source>
        <strain evidence="1 2">F 1598</strain>
    </source>
</reference>
<sequence>MSDIFRQHIILNGFDSDRNARAITATLVLSSSVFSETRVWRRIIGNQCEAYLVLSLQH</sequence>
<dbReference type="AlphaFoldDB" id="A0A0C3G042"/>
<organism evidence="1 2">
    <name type="scientific">Piloderma croceum (strain F 1598)</name>
    <dbReference type="NCBI Taxonomy" id="765440"/>
    <lineage>
        <taxon>Eukaryota</taxon>
        <taxon>Fungi</taxon>
        <taxon>Dikarya</taxon>
        <taxon>Basidiomycota</taxon>
        <taxon>Agaricomycotina</taxon>
        <taxon>Agaricomycetes</taxon>
        <taxon>Agaricomycetidae</taxon>
        <taxon>Atheliales</taxon>
        <taxon>Atheliaceae</taxon>
        <taxon>Piloderma</taxon>
    </lineage>
</organism>
<dbReference type="EMBL" id="KN832985">
    <property type="protein sequence ID" value="KIM85424.1"/>
    <property type="molecule type" value="Genomic_DNA"/>
</dbReference>
<dbReference type="Proteomes" id="UP000054166">
    <property type="component" value="Unassembled WGS sequence"/>
</dbReference>
<dbReference type="HOGENOM" id="CLU_2979894_0_0_1"/>
<accession>A0A0C3G042</accession>
<name>A0A0C3G042_PILCF</name>
<proteinExistence type="predicted"/>